<gene>
    <name evidence="9" type="ORF">FAZ15_17020</name>
</gene>
<comment type="caution">
    <text evidence="9">The sequence shown here is derived from an EMBL/GenBank/DDBJ whole genome shotgun (WGS) entry which is preliminary data.</text>
</comment>
<protein>
    <submittedName>
        <fullName evidence="9">RagB/SusD family nutrient uptake outer membrane protein</fullName>
    </submittedName>
</protein>
<dbReference type="SUPFAM" id="SSF48452">
    <property type="entry name" value="TPR-like"/>
    <property type="match status" value="1"/>
</dbReference>
<organism evidence="9 10">
    <name type="scientific">Sphingobacterium olei</name>
    <dbReference type="NCBI Taxonomy" id="2571155"/>
    <lineage>
        <taxon>Bacteria</taxon>
        <taxon>Pseudomonadati</taxon>
        <taxon>Bacteroidota</taxon>
        <taxon>Sphingobacteriia</taxon>
        <taxon>Sphingobacteriales</taxon>
        <taxon>Sphingobacteriaceae</taxon>
        <taxon>Sphingobacterium</taxon>
    </lineage>
</organism>
<evidence type="ECO:0000256" key="3">
    <source>
        <dbReference type="ARBA" id="ARBA00022729"/>
    </source>
</evidence>
<evidence type="ECO:0000256" key="5">
    <source>
        <dbReference type="ARBA" id="ARBA00023237"/>
    </source>
</evidence>
<keyword evidence="3 6" id="KW-0732">Signal</keyword>
<dbReference type="CDD" id="cd08977">
    <property type="entry name" value="SusD"/>
    <property type="match status" value="1"/>
</dbReference>
<dbReference type="Proteomes" id="UP000306808">
    <property type="component" value="Unassembled WGS sequence"/>
</dbReference>
<dbReference type="OrthoDB" id="621570at2"/>
<feature type="signal peptide" evidence="6">
    <location>
        <begin position="1"/>
        <end position="23"/>
    </location>
</feature>
<dbReference type="InterPro" id="IPR033985">
    <property type="entry name" value="SusD-like_N"/>
</dbReference>
<keyword evidence="10" id="KW-1185">Reference proteome</keyword>
<dbReference type="InterPro" id="IPR011990">
    <property type="entry name" value="TPR-like_helical_dom_sf"/>
</dbReference>
<dbReference type="Gene3D" id="1.25.40.390">
    <property type="match status" value="1"/>
</dbReference>
<feature type="domain" description="RagB/SusD" evidence="7">
    <location>
        <begin position="332"/>
        <end position="480"/>
    </location>
</feature>
<dbReference type="Pfam" id="PF14322">
    <property type="entry name" value="SusD-like_3"/>
    <property type="match status" value="1"/>
</dbReference>
<dbReference type="PROSITE" id="PS51257">
    <property type="entry name" value="PROKAR_LIPOPROTEIN"/>
    <property type="match status" value="1"/>
</dbReference>
<keyword evidence="5" id="KW-0998">Cell outer membrane</keyword>
<evidence type="ECO:0000256" key="1">
    <source>
        <dbReference type="ARBA" id="ARBA00004442"/>
    </source>
</evidence>
<evidence type="ECO:0000256" key="2">
    <source>
        <dbReference type="ARBA" id="ARBA00006275"/>
    </source>
</evidence>
<dbReference type="EMBL" id="SUME01000007">
    <property type="protein sequence ID" value="TJZ53726.1"/>
    <property type="molecule type" value="Genomic_DNA"/>
</dbReference>
<comment type="subcellular location">
    <subcellularLocation>
        <location evidence="1">Cell outer membrane</location>
    </subcellularLocation>
</comment>
<dbReference type="Pfam" id="PF07980">
    <property type="entry name" value="SusD_RagB"/>
    <property type="match status" value="1"/>
</dbReference>
<evidence type="ECO:0000256" key="6">
    <source>
        <dbReference type="SAM" id="SignalP"/>
    </source>
</evidence>
<dbReference type="AlphaFoldDB" id="A0A4U0NHP2"/>
<reference evidence="9 10" key="1">
    <citation type="submission" date="2019-04" db="EMBL/GenBank/DDBJ databases">
        <title>Sphingobacterium olei sp. nov., isolated from oil-contaminated soil.</title>
        <authorList>
            <person name="Liu B."/>
        </authorList>
    </citation>
    <scope>NUCLEOTIDE SEQUENCE [LARGE SCALE GENOMIC DNA]</scope>
    <source>
        <strain evidence="9 10">HAL-9</strain>
    </source>
</reference>
<evidence type="ECO:0000259" key="7">
    <source>
        <dbReference type="Pfam" id="PF07980"/>
    </source>
</evidence>
<feature type="domain" description="SusD-like N-terminal" evidence="8">
    <location>
        <begin position="80"/>
        <end position="229"/>
    </location>
</feature>
<evidence type="ECO:0000256" key="4">
    <source>
        <dbReference type="ARBA" id="ARBA00023136"/>
    </source>
</evidence>
<feature type="chain" id="PRO_5020342068" evidence="6">
    <location>
        <begin position="24"/>
        <end position="482"/>
    </location>
</feature>
<comment type="similarity">
    <text evidence="2">Belongs to the SusD family.</text>
</comment>
<proteinExistence type="inferred from homology"/>
<evidence type="ECO:0000313" key="9">
    <source>
        <dbReference type="EMBL" id="TJZ53726.1"/>
    </source>
</evidence>
<dbReference type="GO" id="GO:0009279">
    <property type="term" value="C:cell outer membrane"/>
    <property type="evidence" value="ECO:0007669"/>
    <property type="project" value="UniProtKB-SubCell"/>
</dbReference>
<evidence type="ECO:0000313" key="10">
    <source>
        <dbReference type="Proteomes" id="UP000306808"/>
    </source>
</evidence>
<sequence>MTNMKILLYICFPLILLSGCSQFVEIDPPFNAVTDATAYRTDATATSVVTGLYQIIINSPFTADGAGLGLFTSLQTDELKYHLTTAATLEFATNALTAENTNVLGIWTRAYQVIYGANAVIEGVSRSTTLTPSVKDQLLGEAKFVRAFMYFYLVNLYGSVPLALTTDYKVNISLKRSPSAEVYQQIITDLSDAETLLTEAYMSATNVVTNDRVRPNRTAASALLARVYLYTGDYVNAESKASAVIAQSSVYKMDPDLDKVFLVGSQEAIWQLGQDANVSGINTYEGYNYILISDPTTNYPGITLSEDLATQLQGTKRGMHWVQNFTVGTTAYPYAFKYKVRQAASRSAITEHLVVLRLAEQYLIRAEARALQNNFDQAAQDLNAVRSRYNLADIFPENLPDFMIALEQERKLELFTEWGHRWFDINRWRGFSNPSISRADEVMPDIAAAKGGAWRSAYRLWPIPMNELLVNVNLDPNPGYGL</sequence>
<dbReference type="InterPro" id="IPR012944">
    <property type="entry name" value="SusD_RagB_dom"/>
</dbReference>
<name>A0A4U0NHP2_9SPHI</name>
<accession>A0A4U0NHP2</accession>
<keyword evidence="4" id="KW-0472">Membrane</keyword>
<evidence type="ECO:0000259" key="8">
    <source>
        <dbReference type="Pfam" id="PF14322"/>
    </source>
</evidence>